<protein>
    <submittedName>
        <fullName evidence="3">Zinc ribbon domain-containing protein</fullName>
    </submittedName>
</protein>
<dbReference type="KEGG" id="nti:DNFV4_00827"/>
<evidence type="ECO:0000259" key="2">
    <source>
        <dbReference type="Pfam" id="PF13240"/>
    </source>
</evidence>
<organism evidence="3 4">
    <name type="scientific">Nitrospira tepida</name>
    <dbReference type="NCBI Taxonomy" id="2973512"/>
    <lineage>
        <taxon>Bacteria</taxon>
        <taxon>Pseudomonadati</taxon>
        <taxon>Nitrospirota</taxon>
        <taxon>Nitrospiria</taxon>
        <taxon>Nitrospirales</taxon>
        <taxon>Nitrospiraceae</taxon>
        <taxon>Nitrospira</taxon>
    </lineage>
</organism>
<keyword evidence="4" id="KW-1185">Reference proteome</keyword>
<sequence>MLSTCVKCGAVLELEARFCPQCGHPQPSRASEGRKAQTPAIKEEMNMTILYAMVGILILAVLFPPWESPPDRSPEFLGFYPLWSRPPEGVVSHMLLIIETSTIAIGGIYASWLFRRRR</sequence>
<dbReference type="InterPro" id="IPR026870">
    <property type="entry name" value="Zinc_ribbon_dom"/>
</dbReference>
<accession>A0AA86MWX3</accession>
<feature type="transmembrane region" description="Helical" evidence="1">
    <location>
        <begin position="48"/>
        <end position="66"/>
    </location>
</feature>
<evidence type="ECO:0000256" key="1">
    <source>
        <dbReference type="SAM" id="Phobius"/>
    </source>
</evidence>
<dbReference type="Proteomes" id="UP001179121">
    <property type="component" value="Chromosome"/>
</dbReference>
<evidence type="ECO:0000313" key="3">
    <source>
        <dbReference type="EMBL" id="CAI4030399.1"/>
    </source>
</evidence>
<keyword evidence="1" id="KW-0472">Membrane</keyword>
<keyword evidence="1" id="KW-0812">Transmembrane</keyword>
<reference evidence="3" key="1">
    <citation type="submission" date="2022-10" db="EMBL/GenBank/DDBJ databases">
        <authorList>
            <person name="Koch H."/>
        </authorList>
    </citation>
    <scope>NUCLEOTIDE SEQUENCE</scope>
    <source>
        <strain evidence="3">DNF</strain>
    </source>
</reference>
<keyword evidence="1" id="KW-1133">Transmembrane helix</keyword>
<dbReference type="AlphaFoldDB" id="A0AA86MWX3"/>
<proteinExistence type="predicted"/>
<dbReference type="Pfam" id="PF13240">
    <property type="entry name" value="Zn_Ribbon_1"/>
    <property type="match status" value="1"/>
</dbReference>
<gene>
    <name evidence="3" type="ORF">DNFV4_00827</name>
</gene>
<evidence type="ECO:0000313" key="4">
    <source>
        <dbReference type="Proteomes" id="UP001179121"/>
    </source>
</evidence>
<dbReference type="EMBL" id="OX365700">
    <property type="protein sequence ID" value="CAI4030399.1"/>
    <property type="molecule type" value="Genomic_DNA"/>
</dbReference>
<feature type="domain" description="Zinc-ribbon" evidence="2">
    <location>
        <begin position="5"/>
        <end position="25"/>
    </location>
</feature>
<name>A0AA86MWX3_9BACT</name>
<feature type="transmembrane region" description="Helical" evidence="1">
    <location>
        <begin position="90"/>
        <end position="114"/>
    </location>
</feature>